<dbReference type="SUPFAM" id="SSF90123">
    <property type="entry name" value="ABC transporter transmembrane region"/>
    <property type="match status" value="1"/>
</dbReference>
<dbReference type="PROSITE" id="PS50929">
    <property type="entry name" value="ABC_TM1F"/>
    <property type="match status" value="1"/>
</dbReference>
<dbReference type="InterPro" id="IPR011527">
    <property type="entry name" value="ABC1_TM_dom"/>
</dbReference>
<dbReference type="InterPro" id="IPR003439">
    <property type="entry name" value="ABC_transporter-like_ATP-bd"/>
</dbReference>
<gene>
    <name evidence="11" type="ORF">ACFPH6_48965</name>
</gene>
<evidence type="ECO:0000259" key="9">
    <source>
        <dbReference type="PROSITE" id="PS50893"/>
    </source>
</evidence>
<feature type="transmembrane region" description="Helical" evidence="8">
    <location>
        <begin position="94"/>
        <end position="118"/>
    </location>
</feature>
<dbReference type="EMBL" id="JBHSFG010000118">
    <property type="protein sequence ID" value="MFC4472320.1"/>
    <property type="molecule type" value="Genomic_DNA"/>
</dbReference>
<dbReference type="Gene3D" id="1.20.1560.10">
    <property type="entry name" value="ABC transporter type 1, transmembrane domain"/>
    <property type="match status" value="1"/>
</dbReference>
<dbReference type="InterPro" id="IPR036640">
    <property type="entry name" value="ABC1_TM_sf"/>
</dbReference>
<feature type="compositionally biased region" description="Basic and acidic residues" evidence="7">
    <location>
        <begin position="10"/>
        <end position="20"/>
    </location>
</feature>
<evidence type="ECO:0000256" key="7">
    <source>
        <dbReference type="SAM" id="MobiDB-lite"/>
    </source>
</evidence>
<evidence type="ECO:0000259" key="10">
    <source>
        <dbReference type="PROSITE" id="PS50929"/>
    </source>
</evidence>
<feature type="transmembrane region" description="Helical" evidence="8">
    <location>
        <begin position="311"/>
        <end position="328"/>
    </location>
</feature>
<feature type="domain" description="ABC transmembrane type-1" evidence="10">
    <location>
        <begin position="58"/>
        <end position="343"/>
    </location>
</feature>
<dbReference type="Proteomes" id="UP001596012">
    <property type="component" value="Unassembled WGS sequence"/>
</dbReference>
<dbReference type="CDD" id="cd18546">
    <property type="entry name" value="ABC_6TM_Rv0194_D2_like"/>
    <property type="match status" value="1"/>
</dbReference>
<evidence type="ECO:0000256" key="8">
    <source>
        <dbReference type="SAM" id="Phobius"/>
    </source>
</evidence>
<dbReference type="InterPro" id="IPR039421">
    <property type="entry name" value="Type_1_exporter"/>
</dbReference>
<dbReference type="Gene3D" id="3.40.50.300">
    <property type="entry name" value="P-loop containing nucleotide triphosphate hydrolases"/>
    <property type="match status" value="1"/>
</dbReference>
<reference evidence="12" key="1">
    <citation type="journal article" date="2019" name="Int. J. Syst. Evol. Microbiol.">
        <title>The Global Catalogue of Microorganisms (GCM) 10K type strain sequencing project: providing services to taxonomists for standard genome sequencing and annotation.</title>
        <authorList>
            <consortium name="The Broad Institute Genomics Platform"/>
            <consortium name="The Broad Institute Genome Sequencing Center for Infectious Disease"/>
            <person name="Wu L."/>
            <person name="Ma J."/>
        </authorList>
    </citation>
    <scope>NUCLEOTIDE SEQUENCE [LARGE SCALE GENOMIC DNA]</scope>
    <source>
        <strain evidence="12">DT43</strain>
    </source>
</reference>
<feature type="transmembrane region" description="Helical" evidence="8">
    <location>
        <begin position="182"/>
        <end position="215"/>
    </location>
</feature>
<dbReference type="PANTHER" id="PTHR24221">
    <property type="entry name" value="ATP-BINDING CASSETTE SUB-FAMILY B"/>
    <property type="match status" value="1"/>
</dbReference>
<evidence type="ECO:0000256" key="3">
    <source>
        <dbReference type="ARBA" id="ARBA00022741"/>
    </source>
</evidence>
<keyword evidence="12" id="KW-1185">Reference proteome</keyword>
<keyword evidence="2 8" id="KW-0812">Transmembrane</keyword>
<accession>A0ABV8Z5Q0</accession>
<feature type="region of interest" description="Disordered" evidence="7">
    <location>
        <begin position="1"/>
        <end position="36"/>
    </location>
</feature>
<dbReference type="PANTHER" id="PTHR24221:SF654">
    <property type="entry name" value="ATP-BINDING CASSETTE SUB-FAMILY B MEMBER 6"/>
    <property type="match status" value="1"/>
</dbReference>
<comment type="caution">
    <text evidence="11">The sequence shown here is derived from an EMBL/GenBank/DDBJ whole genome shotgun (WGS) entry which is preliminary data.</text>
</comment>
<keyword evidence="5 8" id="KW-1133">Transmembrane helix</keyword>
<evidence type="ECO:0000313" key="12">
    <source>
        <dbReference type="Proteomes" id="UP001596012"/>
    </source>
</evidence>
<feature type="domain" description="ABC transporter" evidence="9">
    <location>
        <begin position="382"/>
        <end position="616"/>
    </location>
</feature>
<evidence type="ECO:0000256" key="1">
    <source>
        <dbReference type="ARBA" id="ARBA00004651"/>
    </source>
</evidence>
<comment type="subcellular location">
    <subcellularLocation>
        <location evidence="1">Cell membrane</location>
        <topology evidence="1">Multi-pass membrane protein</topology>
    </subcellularLocation>
</comment>
<keyword evidence="6 8" id="KW-0472">Membrane</keyword>
<organism evidence="11 12">
    <name type="scientific">Streptomyces xiangluensis</name>
    <dbReference type="NCBI Taxonomy" id="2665720"/>
    <lineage>
        <taxon>Bacteria</taxon>
        <taxon>Bacillati</taxon>
        <taxon>Actinomycetota</taxon>
        <taxon>Actinomycetes</taxon>
        <taxon>Kitasatosporales</taxon>
        <taxon>Streptomycetaceae</taxon>
        <taxon>Streptomyces</taxon>
    </lineage>
</organism>
<dbReference type="RefSeq" id="WP_386355910.1">
    <property type="nucleotide sequence ID" value="NZ_JBHSFG010000118.1"/>
</dbReference>
<evidence type="ECO:0000256" key="4">
    <source>
        <dbReference type="ARBA" id="ARBA00022840"/>
    </source>
</evidence>
<evidence type="ECO:0000256" key="2">
    <source>
        <dbReference type="ARBA" id="ARBA00022692"/>
    </source>
</evidence>
<dbReference type="PROSITE" id="PS50893">
    <property type="entry name" value="ABC_TRANSPORTER_2"/>
    <property type="match status" value="1"/>
</dbReference>
<keyword evidence="3" id="KW-0547">Nucleotide-binding</keyword>
<evidence type="ECO:0000256" key="5">
    <source>
        <dbReference type="ARBA" id="ARBA00022989"/>
    </source>
</evidence>
<dbReference type="InterPro" id="IPR017871">
    <property type="entry name" value="ABC_transporter-like_CS"/>
</dbReference>
<evidence type="ECO:0000313" key="11">
    <source>
        <dbReference type="EMBL" id="MFC4472320.1"/>
    </source>
</evidence>
<sequence>MTAAPTTTAPDREPRKDRPAGDPPEAGDAFDRDALPPPPGATAALLRSLLAPMKARVALTSLLLLLQQAAVQAGPLLVAYAIDRAVPAFRDDRHGPLIAVAVGYLLCALASGGLQYAFITASARVNQDVLLDLRGRIFRHAQALSIDFHERYTSGRLISRSTTDVESLRELLDEGLQELITVIISFIYISAMLLWLDLGLGAVAVASFAPLYLFIRQYRRRAGRVYAIRSTAIAAVIVKFAETMNGIRPVRAFRREESNDREFRVLNHRHERKNGDALLEMARYVVKSRLVANTTVAAIVLWGAYRVASESLALGVLAAAVLYLRRLYDPIDRLGMFLNSYQSAAASLEKIAGLLAQTPTVPEPAEPKPLPALASAQPGREVVFDGVRFGYRTGGEVLPRFDLTLPAGQTVAVVGSTGAGKSTLAKLLARFYDPTAGRILLDGVDLRELAMPELRRGVVMVTQEAFLFSGTVAENIAIGRPDATREEIERAAKAIGAHDFIAALPDGYDTDVRKRGGRISAGQRQLVAFARALLADPAVLILDEATSSLDIPGERAVQRAMSTVLRGRTAVVIAHRLSTVEIADRVLVMEHGRIVEDGSPAALVAATGRFADLHQAWRDSLV</sequence>
<proteinExistence type="predicted"/>
<dbReference type="PROSITE" id="PS00211">
    <property type="entry name" value="ABC_TRANSPORTER_1"/>
    <property type="match status" value="1"/>
</dbReference>
<name>A0ABV8Z5Q0_9ACTN</name>
<dbReference type="InterPro" id="IPR027417">
    <property type="entry name" value="P-loop_NTPase"/>
</dbReference>
<protein>
    <submittedName>
        <fullName evidence="11">ABC transporter ATP-binding protein</fullName>
    </submittedName>
</protein>
<keyword evidence="4 11" id="KW-0067">ATP-binding</keyword>
<dbReference type="InterPro" id="IPR003593">
    <property type="entry name" value="AAA+_ATPase"/>
</dbReference>
<dbReference type="Pfam" id="PF00664">
    <property type="entry name" value="ABC_membrane"/>
    <property type="match status" value="1"/>
</dbReference>
<dbReference type="SUPFAM" id="SSF52540">
    <property type="entry name" value="P-loop containing nucleoside triphosphate hydrolases"/>
    <property type="match status" value="1"/>
</dbReference>
<dbReference type="SMART" id="SM00382">
    <property type="entry name" value="AAA"/>
    <property type="match status" value="1"/>
</dbReference>
<evidence type="ECO:0000256" key="6">
    <source>
        <dbReference type="ARBA" id="ARBA00023136"/>
    </source>
</evidence>
<dbReference type="Pfam" id="PF00005">
    <property type="entry name" value="ABC_tran"/>
    <property type="match status" value="1"/>
</dbReference>
<dbReference type="GO" id="GO:0005524">
    <property type="term" value="F:ATP binding"/>
    <property type="evidence" value="ECO:0007669"/>
    <property type="project" value="UniProtKB-KW"/>
</dbReference>